<dbReference type="PROSITE" id="PS00211">
    <property type="entry name" value="ABC_TRANSPORTER_1"/>
    <property type="match status" value="1"/>
</dbReference>
<dbReference type="Pfam" id="PF00005">
    <property type="entry name" value="ABC_tran"/>
    <property type="match status" value="1"/>
</dbReference>
<evidence type="ECO:0000313" key="5">
    <source>
        <dbReference type="EMBL" id="GFP32137.1"/>
    </source>
</evidence>
<dbReference type="PROSITE" id="PS50893">
    <property type="entry name" value="ABC_TRANSPORTER_2"/>
    <property type="match status" value="1"/>
</dbReference>
<name>A0A6V8PIT1_9ACTN</name>
<accession>A0A6V8PIT1</accession>
<dbReference type="InterPro" id="IPR003593">
    <property type="entry name" value="AAA+_ATPase"/>
</dbReference>
<dbReference type="Gene3D" id="3.40.50.300">
    <property type="entry name" value="P-loop containing nucleotide triphosphate hydrolases"/>
    <property type="match status" value="1"/>
</dbReference>
<keyword evidence="3 5" id="KW-0067">ATP-binding</keyword>
<dbReference type="InterPro" id="IPR003439">
    <property type="entry name" value="ABC_transporter-like_ATP-bd"/>
</dbReference>
<dbReference type="PANTHER" id="PTHR42788">
    <property type="entry name" value="TAURINE IMPORT ATP-BINDING PROTEIN-RELATED"/>
    <property type="match status" value="1"/>
</dbReference>
<evidence type="ECO:0000259" key="4">
    <source>
        <dbReference type="PROSITE" id="PS50893"/>
    </source>
</evidence>
<dbReference type="GO" id="GO:0016887">
    <property type="term" value="F:ATP hydrolysis activity"/>
    <property type="evidence" value="ECO:0007669"/>
    <property type="project" value="InterPro"/>
</dbReference>
<evidence type="ECO:0000313" key="6">
    <source>
        <dbReference type="Proteomes" id="UP000568877"/>
    </source>
</evidence>
<evidence type="ECO:0000256" key="2">
    <source>
        <dbReference type="ARBA" id="ARBA00022741"/>
    </source>
</evidence>
<dbReference type="PANTHER" id="PTHR42788:SF13">
    <property type="entry name" value="ALIPHATIC SULFONATES IMPORT ATP-BINDING PROTEIN SSUB"/>
    <property type="match status" value="1"/>
</dbReference>
<dbReference type="AlphaFoldDB" id="A0A6V8PIT1"/>
<organism evidence="5 6">
    <name type="scientific">Candidatus Hakubella thermalkaliphila</name>
    <dbReference type="NCBI Taxonomy" id="2754717"/>
    <lineage>
        <taxon>Bacteria</taxon>
        <taxon>Bacillati</taxon>
        <taxon>Actinomycetota</taxon>
        <taxon>Actinomycetota incertae sedis</taxon>
        <taxon>Candidatus Hakubellales</taxon>
        <taxon>Candidatus Hakubellaceae</taxon>
        <taxon>Candidatus Hakubella</taxon>
    </lineage>
</organism>
<dbReference type="InterPro" id="IPR050166">
    <property type="entry name" value="ABC_transporter_ATP-bind"/>
</dbReference>
<gene>
    <name evidence="5" type="ORF">HKBW3S42_00442</name>
</gene>
<proteinExistence type="predicted"/>
<keyword evidence="1" id="KW-0813">Transport</keyword>
<comment type="caution">
    <text evidence="5">The sequence shown here is derived from an EMBL/GenBank/DDBJ whole genome shotgun (WGS) entry which is preliminary data.</text>
</comment>
<dbReference type="CDD" id="cd03293">
    <property type="entry name" value="ABC_NrtD_SsuB_transporters"/>
    <property type="match status" value="1"/>
</dbReference>
<sequence>MYLKRELPKLQLKNVSKTFHTKGVELKVLEDIDLGAEEGEFLCLVGPSGCGKSTLLNIIAGLEEPDSGEIFSNGHKVTGPGTDRVLIFQELALFPWLTVIKNVEFGLKMLKVDRKTREGLALEYLKMVHLSKFKDAYVYQLSGGMKQRVALARALAMDPEILLMDEPFMALDAQTGDLLRDELQHIWKETRKTIIFVTHNVREAVCLGDRVLVFSARPGRIKKELRVEYPRPRHIEDPWLMEIAKPILKELKVEVEKFVREELGNEWISSANHLLRSSDRNLGDGI</sequence>
<dbReference type="Proteomes" id="UP000568877">
    <property type="component" value="Unassembled WGS sequence"/>
</dbReference>
<dbReference type="SMART" id="SM00382">
    <property type="entry name" value="AAA"/>
    <property type="match status" value="1"/>
</dbReference>
<dbReference type="GO" id="GO:0005524">
    <property type="term" value="F:ATP binding"/>
    <property type="evidence" value="ECO:0007669"/>
    <property type="project" value="UniProtKB-KW"/>
</dbReference>
<dbReference type="SUPFAM" id="SSF52540">
    <property type="entry name" value="P-loop containing nucleoside triphosphate hydrolases"/>
    <property type="match status" value="1"/>
</dbReference>
<reference evidence="5 6" key="1">
    <citation type="journal article" date="2020" name="Front. Microbiol.">
        <title>Single-cell genomics of novel Actinobacteria with the Wood-Ljungdahl pathway discovered in a serpentinizing system.</title>
        <authorList>
            <person name="Merino N."/>
            <person name="Kawai M."/>
            <person name="Boyd E.S."/>
            <person name="Colman D.R."/>
            <person name="McGlynn S.E."/>
            <person name="Nealson K.H."/>
            <person name="Kurokawa K."/>
            <person name="Hongoh Y."/>
        </authorList>
    </citation>
    <scope>NUCLEOTIDE SEQUENCE [LARGE SCALE GENOMIC DNA]</scope>
    <source>
        <strain evidence="5 6">S42</strain>
    </source>
</reference>
<dbReference type="InterPro" id="IPR027417">
    <property type="entry name" value="P-loop_NTPase"/>
</dbReference>
<keyword evidence="2" id="KW-0547">Nucleotide-binding</keyword>
<evidence type="ECO:0000256" key="1">
    <source>
        <dbReference type="ARBA" id="ARBA00022448"/>
    </source>
</evidence>
<protein>
    <submittedName>
        <fullName evidence="5">NitT/TauT family transport system ATP-binding protein</fullName>
    </submittedName>
</protein>
<dbReference type="EMBL" id="BLSA01000036">
    <property type="protein sequence ID" value="GFP32137.1"/>
    <property type="molecule type" value="Genomic_DNA"/>
</dbReference>
<evidence type="ECO:0000256" key="3">
    <source>
        <dbReference type="ARBA" id="ARBA00022840"/>
    </source>
</evidence>
<feature type="domain" description="ABC transporter" evidence="4">
    <location>
        <begin position="10"/>
        <end position="243"/>
    </location>
</feature>
<dbReference type="InterPro" id="IPR017871">
    <property type="entry name" value="ABC_transporter-like_CS"/>
</dbReference>